<evidence type="ECO:0000313" key="1">
    <source>
        <dbReference type="EMBL" id="KAK7478778.1"/>
    </source>
</evidence>
<reference evidence="1 2" key="1">
    <citation type="journal article" date="2023" name="Sci. Data">
        <title>Genome assembly of the Korean intertidal mud-creeper Batillaria attramentaria.</title>
        <authorList>
            <person name="Patra A.K."/>
            <person name="Ho P.T."/>
            <person name="Jun S."/>
            <person name="Lee S.J."/>
            <person name="Kim Y."/>
            <person name="Won Y.J."/>
        </authorList>
    </citation>
    <scope>NUCLEOTIDE SEQUENCE [LARGE SCALE GENOMIC DNA]</scope>
    <source>
        <strain evidence="1">Wonlab-2016</strain>
    </source>
</reference>
<protein>
    <submittedName>
        <fullName evidence="1">Uncharacterized protein</fullName>
    </submittedName>
</protein>
<keyword evidence="2" id="KW-1185">Reference proteome</keyword>
<proteinExistence type="predicted"/>
<accession>A0ABD0JV95</accession>
<dbReference type="EMBL" id="JACVVK020000317">
    <property type="protein sequence ID" value="KAK7478778.1"/>
    <property type="molecule type" value="Genomic_DNA"/>
</dbReference>
<gene>
    <name evidence="1" type="ORF">BaRGS_00029989</name>
</gene>
<sequence>MIRPKQLSYHEVGIQVDGRADSCVCASSNFVPACQDGDVIKPLTRAPNSSRWERRIYFLTACKHVGSHRGRFEDTGCKWVSASVTRGQHCAVSSILSA</sequence>
<dbReference type="Proteomes" id="UP001519460">
    <property type="component" value="Unassembled WGS sequence"/>
</dbReference>
<dbReference type="AlphaFoldDB" id="A0ABD0JV95"/>
<comment type="caution">
    <text evidence="1">The sequence shown here is derived from an EMBL/GenBank/DDBJ whole genome shotgun (WGS) entry which is preliminary data.</text>
</comment>
<name>A0ABD0JV95_9CAEN</name>
<organism evidence="1 2">
    <name type="scientific">Batillaria attramentaria</name>
    <dbReference type="NCBI Taxonomy" id="370345"/>
    <lineage>
        <taxon>Eukaryota</taxon>
        <taxon>Metazoa</taxon>
        <taxon>Spiralia</taxon>
        <taxon>Lophotrochozoa</taxon>
        <taxon>Mollusca</taxon>
        <taxon>Gastropoda</taxon>
        <taxon>Caenogastropoda</taxon>
        <taxon>Sorbeoconcha</taxon>
        <taxon>Cerithioidea</taxon>
        <taxon>Batillariidae</taxon>
        <taxon>Batillaria</taxon>
    </lineage>
</organism>
<evidence type="ECO:0000313" key="2">
    <source>
        <dbReference type="Proteomes" id="UP001519460"/>
    </source>
</evidence>